<keyword evidence="4 7" id="KW-0812">Transmembrane</keyword>
<proteinExistence type="predicted"/>
<dbReference type="GO" id="GO:0016740">
    <property type="term" value="F:transferase activity"/>
    <property type="evidence" value="ECO:0007669"/>
    <property type="project" value="UniProtKB-KW"/>
</dbReference>
<feature type="transmembrane region" description="Helical" evidence="7">
    <location>
        <begin position="61"/>
        <end position="83"/>
    </location>
</feature>
<comment type="subcellular location">
    <subcellularLocation>
        <location evidence="1">Cell membrane</location>
        <topology evidence="1">Multi-pass membrane protein</topology>
    </subcellularLocation>
</comment>
<evidence type="ECO:0000259" key="8">
    <source>
        <dbReference type="Pfam" id="PF00884"/>
    </source>
</evidence>
<dbReference type="CDD" id="cd16015">
    <property type="entry name" value="LTA_synthase"/>
    <property type="match status" value="1"/>
</dbReference>
<evidence type="ECO:0000256" key="2">
    <source>
        <dbReference type="ARBA" id="ARBA00004936"/>
    </source>
</evidence>
<evidence type="ECO:0000256" key="3">
    <source>
        <dbReference type="ARBA" id="ARBA00022475"/>
    </source>
</evidence>
<feature type="transmembrane region" description="Helical" evidence="7">
    <location>
        <begin position="7"/>
        <end position="31"/>
    </location>
</feature>
<name>A0A414W1V7_9FIRM</name>
<gene>
    <name evidence="9" type="ORF">DW222_09540</name>
</gene>
<comment type="caution">
    <text evidence="9">The sequence shown here is derived from an EMBL/GenBank/DDBJ whole genome shotgun (WGS) entry which is preliminary data.</text>
</comment>
<dbReference type="InterPro" id="IPR050448">
    <property type="entry name" value="OpgB/LTA_synthase_biosynth"/>
</dbReference>
<keyword evidence="5 7" id="KW-1133">Transmembrane helix</keyword>
<evidence type="ECO:0000256" key="6">
    <source>
        <dbReference type="ARBA" id="ARBA00023136"/>
    </source>
</evidence>
<keyword evidence="9" id="KW-0808">Transferase</keyword>
<keyword evidence="3" id="KW-1003">Cell membrane</keyword>
<dbReference type="InterPro" id="IPR000917">
    <property type="entry name" value="Sulfatase_N"/>
</dbReference>
<evidence type="ECO:0000256" key="4">
    <source>
        <dbReference type="ARBA" id="ARBA00022692"/>
    </source>
</evidence>
<comment type="pathway">
    <text evidence="2">Cell wall biogenesis; lipoteichoic acid biosynthesis.</text>
</comment>
<feature type="transmembrane region" description="Helical" evidence="7">
    <location>
        <begin position="90"/>
        <end position="113"/>
    </location>
</feature>
<keyword evidence="6 7" id="KW-0472">Membrane</keyword>
<protein>
    <submittedName>
        <fullName evidence="9">Phosphoglycerol transferase</fullName>
    </submittedName>
</protein>
<dbReference type="Gene3D" id="2.60.40.3760">
    <property type="match status" value="1"/>
</dbReference>
<accession>A0A414W1V7</accession>
<organism evidence="9 10">
    <name type="scientific">Blautia obeum</name>
    <dbReference type="NCBI Taxonomy" id="40520"/>
    <lineage>
        <taxon>Bacteria</taxon>
        <taxon>Bacillati</taxon>
        <taxon>Bacillota</taxon>
        <taxon>Clostridia</taxon>
        <taxon>Lachnospirales</taxon>
        <taxon>Lachnospiraceae</taxon>
        <taxon>Blautia</taxon>
    </lineage>
</organism>
<dbReference type="PANTHER" id="PTHR47371">
    <property type="entry name" value="LIPOTEICHOIC ACID SYNTHASE"/>
    <property type="match status" value="1"/>
</dbReference>
<dbReference type="Gene3D" id="3.40.720.10">
    <property type="entry name" value="Alkaline Phosphatase, subunit A"/>
    <property type="match status" value="1"/>
</dbReference>
<dbReference type="Pfam" id="PF08481">
    <property type="entry name" value="GBS_Bsp-like"/>
    <property type="match status" value="1"/>
</dbReference>
<dbReference type="Proteomes" id="UP000284024">
    <property type="component" value="Unassembled WGS sequence"/>
</dbReference>
<dbReference type="SUPFAM" id="SSF53649">
    <property type="entry name" value="Alkaline phosphatase-like"/>
    <property type="match status" value="1"/>
</dbReference>
<dbReference type="InterPro" id="IPR013688">
    <property type="entry name" value="GBS_Bsp-like"/>
</dbReference>
<dbReference type="InterPro" id="IPR017850">
    <property type="entry name" value="Alkaline_phosphatase_core_sf"/>
</dbReference>
<dbReference type="Pfam" id="PF00884">
    <property type="entry name" value="Sulfatase"/>
    <property type="match status" value="1"/>
</dbReference>
<evidence type="ECO:0000313" key="9">
    <source>
        <dbReference type="EMBL" id="RHH18564.1"/>
    </source>
</evidence>
<dbReference type="GO" id="GO:0005886">
    <property type="term" value="C:plasma membrane"/>
    <property type="evidence" value="ECO:0007669"/>
    <property type="project" value="UniProtKB-SubCell"/>
</dbReference>
<dbReference type="EMBL" id="QRJH01000004">
    <property type="protein sequence ID" value="RHH18564.1"/>
    <property type="molecule type" value="Genomic_DNA"/>
</dbReference>
<reference evidence="9 10" key="1">
    <citation type="submission" date="2018-08" db="EMBL/GenBank/DDBJ databases">
        <title>A genome reference for cultivated species of the human gut microbiota.</title>
        <authorList>
            <person name="Zou Y."/>
            <person name="Xue W."/>
            <person name="Luo G."/>
        </authorList>
    </citation>
    <scope>NUCLEOTIDE SEQUENCE [LARGE SCALE GENOMIC DNA]</scope>
    <source>
        <strain evidence="9 10">AM18-2AC</strain>
    </source>
</reference>
<evidence type="ECO:0000256" key="5">
    <source>
        <dbReference type="ARBA" id="ARBA00022989"/>
    </source>
</evidence>
<evidence type="ECO:0000313" key="10">
    <source>
        <dbReference type="Proteomes" id="UP000284024"/>
    </source>
</evidence>
<dbReference type="AlphaFoldDB" id="A0A414W1V7"/>
<evidence type="ECO:0000256" key="7">
    <source>
        <dbReference type="SAM" id="Phobius"/>
    </source>
</evidence>
<dbReference type="PANTHER" id="PTHR47371:SF3">
    <property type="entry name" value="PHOSPHOGLYCEROL TRANSFERASE I"/>
    <property type="match status" value="1"/>
</dbReference>
<sequence length="604" mass="68380">MKEIFNIIGKIITIIIVGLMVLLTFSIHWILKTWANLSMEELVYHLQVPLEGTNESMVTEYIKVCLIPAIIALLLVITGMFFLRKRKKAFRIFVCSCLGISFCMGGVMLYRAWDKLEIGDYIANQMEDSVFIESLYADPDKVKLDFPEKKRNLIYIYLESMETTYADKKNGGAFDENAIPELTELSMENENFSGSDNILNGGYSLTGSTWTMGAMFAQTSGLPLNISIDGNDMDTQDSFFSGIVTLGDILEKEGYSQTLMLGSEAVFGGRELYFTDHGHYDILDYNYAIENGWIPEDYRVWWGFEDEKLFSFAKEKLIDLAAQEEPFNLTLLTVDTHFEDGYVCELCDDKFGDNQYANVMACSSKQVSEFVKWIQQQDFYENTTIVISGDHPTMDSDFCEDIDEAYQRKVYTAYVNADASAGSERREFSTFDNFPTTLAALGVDIEGNRLGLGTNLFSNEQTLTEIYGIEKENQELSKNSEFLDNLESVDENTEALKQRHTAKIEVGAYQVKNTSFVINVEDITGDSADILNVKAGVWTQEDQSDLQWIDLESDGEDYRAEINMNMFGLVPGTYHVHVYAETAHDEDTFFGEDTVEVYKAGAAR</sequence>
<feature type="domain" description="Sulfatase N-terminal" evidence="8">
    <location>
        <begin position="151"/>
        <end position="391"/>
    </location>
</feature>
<evidence type="ECO:0000256" key="1">
    <source>
        <dbReference type="ARBA" id="ARBA00004651"/>
    </source>
</evidence>